<dbReference type="InterPro" id="IPR003615">
    <property type="entry name" value="HNH_nuc"/>
</dbReference>
<dbReference type="CDD" id="cd00085">
    <property type="entry name" value="HNHc"/>
    <property type="match status" value="1"/>
</dbReference>
<sequence length="603" mass="64845">MAVVSIAREPVAGPASAWIATRSDLATCRASFPAAEARDWDPREREEVIAVLDTLISELTTYRGKVLLAHREDGRWGTALDRDFADWRARSTRGGRGAAVGELRLAEGLADLPELERAVESGEVGLEHARVLTGLRKDASPEVVRALEGDAGADLLNKARQLSAPELRKAASAAAARIDAEAAQRDFEAVHRRRSFTSRRHAGGRKGEFFLNDVDGTLLETALDAIVGTPAADDDRTREQRRADALVTLAGRVTQAGHDRNGAQIRPHLALVVTEETWTAVTTHRAAFDAALGSDPTPQTDYAGRSFFPTDDGGSDQDGCDHDGPVDGDADRLRRPGPERLSPLGALPPLPNVPAAELEDGSVVPLGELGRIMCDCETTRVVLDAESVPLDVGQTQRHYTRELRRAITTRDRHCQWPGCTIRASWCEVHHKHWYSHGGATSIDNGLTLCSYHHHRVHDHHVRITPVVGGHAFHDRHGQPIGTTRWLARTPPRRRTDDGLTPPLPTADPHGRATSTPPNDAGRALPAPPADTGRALPAPPADTGRALPAPPADTGRALPAPPADTGRALPARDPATTAGAADRRYAPALWEFGADPGQPAEPPF</sequence>
<feature type="compositionally biased region" description="Basic and acidic residues" evidence="1">
    <location>
        <begin position="319"/>
        <end position="338"/>
    </location>
</feature>
<reference evidence="4" key="1">
    <citation type="journal article" date="2019" name="Int. J. Syst. Evol. Microbiol.">
        <title>The Global Catalogue of Microorganisms (GCM) 10K type strain sequencing project: providing services to taxonomists for standard genome sequencing and annotation.</title>
        <authorList>
            <consortium name="The Broad Institute Genomics Platform"/>
            <consortium name="The Broad Institute Genome Sequencing Center for Infectious Disease"/>
            <person name="Wu L."/>
            <person name="Ma J."/>
        </authorList>
    </citation>
    <scope>NUCLEOTIDE SEQUENCE [LARGE SCALE GENOMIC DNA]</scope>
    <source>
        <strain evidence="4">JCM 3369</strain>
    </source>
</reference>
<dbReference type="InterPro" id="IPR003870">
    <property type="entry name" value="DUF222"/>
</dbReference>
<dbReference type="Pfam" id="PF02720">
    <property type="entry name" value="DUF222"/>
    <property type="match status" value="1"/>
</dbReference>
<evidence type="ECO:0000313" key="3">
    <source>
        <dbReference type="EMBL" id="MFC4555237.1"/>
    </source>
</evidence>
<dbReference type="EMBL" id="JBHSGF010000005">
    <property type="protein sequence ID" value="MFC4555237.1"/>
    <property type="molecule type" value="Genomic_DNA"/>
</dbReference>
<feature type="domain" description="HNH nuclease" evidence="2">
    <location>
        <begin position="402"/>
        <end position="454"/>
    </location>
</feature>
<dbReference type="RefSeq" id="WP_164471357.1">
    <property type="nucleotide sequence ID" value="NZ_CP033325.1"/>
</dbReference>
<feature type="region of interest" description="Disordered" evidence="1">
    <location>
        <begin position="291"/>
        <end position="354"/>
    </location>
</feature>
<protein>
    <submittedName>
        <fullName evidence="3">DUF222 domain-containing protein</fullName>
    </submittedName>
</protein>
<comment type="caution">
    <text evidence="3">The sequence shown here is derived from an EMBL/GenBank/DDBJ whole genome shotgun (WGS) entry which is preliminary data.</text>
</comment>
<evidence type="ECO:0000259" key="2">
    <source>
        <dbReference type="SMART" id="SM00507"/>
    </source>
</evidence>
<evidence type="ECO:0000313" key="4">
    <source>
        <dbReference type="Proteomes" id="UP001595955"/>
    </source>
</evidence>
<name>A0ABV9DA20_9MICO</name>
<proteinExistence type="predicted"/>
<keyword evidence="4" id="KW-1185">Reference proteome</keyword>
<feature type="region of interest" description="Disordered" evidence="1">
    <location>
        <begin position="470"/>
        <end position="603"/>
    </location>
</feature>
<dbReference type="Proteomes" id="UP001595955">
    <property type="component" value="Unassembled WGS sequence"/>
</dbReference>
<gene>
    <name evidence="3" type="ORF">ACFO3F_08240</name>
</gene>
<dbReference type="SMART" id="SM00507">
    <property type="entry name" value="HNHc"/>
    <property type="match status" value="1"/>
</dbReference>
<organism evidence="3 4">
    <name type="scientific">Georgenia faecalis</name>
    <dbReference type="NCBI Taxonomy" id="2483799"/>
    <lineage>
        <taxon>Bacteria</taxon>
        <taxon>Bacillati</taxon>
        <taxon>Actinomycetota</taxon>
        <taxon>Actinomycetes</taxon>
        <taxon>Micrococcales</taxon>
        <taxon>Bogoriellaceae</taxon>
        <taxon>Georgenia</taxon>
    </lineage>
</organism>
<dbReference type="Gene3D" id="1.10.30.50">
    <property type="match status" value="1"/>
</dbReference>
<accession>A0ABV9DA20</accession>
<evidence type="ECO:0000256" key="1">
    <source>
        <dbReference type="SAM" id="MobiDB-lite"/>
    </source>
</evidence>